<dbReference type="OrthoDB" id="20086at2759"/>
<sequence>MASFFYDHSHDLLGAKNYTCVPLKPKIFHKQLHLHSSHSQHLHRIPANIRHGTFLQQDSMLRDIPSRRIFNDENELFMNAPVQNDEEYGHQNDLNDDIFGSAPSSPNLDAQQHDSGDSAGRHGLEHPSDVARLRSLHVTNGYREGIAISKEQYIQAGFDEGYSLGGEIGLKAGWCLGAVEGVRKALRQTGKSEGTLTVKDEALKLWEEAEKELKAESLFSAEYFSAEGISLFGVTLKEGQTENDIDVSDVAAAHPLIAKWTEKLLDLAGQVGLELSKRQEQVIK</sequence>
<evidence type="ECO:0000256" key="3">
    <source>
        <dbReference type="ARBA" id="ARBA00004496"/>
    </source>
</evidence>
<evidence type="ECO:0000256" key="4">
    <source>
        <dbReference type="ARBA" id="ARBA00007096"/>
    </source>
</evidence>
<evidence type="ECO:0000259" key="11">
    <source>
        <dbReference type="Pfam" id="PF09811"/>
    </source>
</evidence>
<evidence type="ECO:0000256" key="6">
    <source>
        <dbReference type="ARBA" id="ARBA00017286"/>
    </source>
</evidence>
<evidence type="ECO:0000256" key="1">
    <source>
        <dbReference type="ARBA" id="ARBA00003836"/>
    </source>
</evidence>
<comment type="caution">
    <text evidence="12">The sequence shown here is derived from an EMBL/GenBank/DDBJ whole genome shotgun (WGS) entry which is preliminary data.</text>
</comment>
<dbReference type="InterPro" id="IPR038881">
    <property type="entry name" value="Yae1-like"/>
</dbReference>
<evidence type="ECO:0000256" key="9">
    <source>
        <dbReference type="ARBA" id="ARBA00023242"/>
    </source>
</evidence>
<dbReference type="STRING" id="321146.A0A139GVD4"/>
<keyword evidence="9" id="KW-0539">Nucleus</keyword>
<name>A0A139GVD4_9PEZI</name>
<comment type="subunit">
    <text evidence="5">May form a complex with LTO1.</text>
</comment>
<feature type="region of interest" description="Disordered" evidence="10">
    <location>
        <begin position="86"/>
        <end position="130"/>
    </location>
</feature>
<keyword evidence="13" id="KW-1185">Reference proteome</keyword>
<dbReference type="InterPro" id="IPR019191">
    <property type="entry name" value="Essential_protein_Yae1_N"/>
</dbReference>
<evidence type="ECO:0000313" key="12">
    <source>
        <dbReference type="EMBL" id="KXS94139.1"/>
    </source>
</evidence>
<reference evidence="12 13" key="1">
    <citation type="submission" date="2015-07" db="EMBL/GenBank/DDBJ databases">
        <title>Comparative genomics of the Sigatoka disease complex on banana suggests a link between parallel evolutionary changes in Pseudocercospora fijiensis and Pseudocercospora eumusae and increased virulence on the banana host.</title>
        <authorList>
            <person name="Chang T.-C."/>
            <person name="Salvucci A."/>
            <person name="Crous P.W."/>
            <person name="Stergiopoulos I."/>
        </authorList>
    </citation>
    <scope>NUCLEOTIDE SEQUENCE [LARGE SCALE GENOMIC DNA]</scope>
    <source>
        <strain evidence="12 13">CBS 114824</strain>
    </source>
</reference>
<dbReference type="PANTHER" id="PTHR18829">
    <property type="entry name" value="PROTEIN YAE1 HOMOLOG"/>
    <property type="match status" value="1"/>
</dbReference>
<dbReference type="GO" id="GO:0005634">
    <property type="term" value="C:nucleus"/>
    <property type="evidence" value="ECO:0007669"/>
    <property type="project" value="UniProtKB-SubCell"/>
</dbReference>
<accession>A0A139GVD4</accession>
<feature type="domain" description="Essential protein Yae1 N-terminal" evidence="11">
    <location>
        <begin position="141"/>
        <end position="173"/>
    </location>
</feature>
<dbReference type="GO" id="GO:0005737">
    <property type="term" value="C:cytoplasm"/>
    <property type="evidence" value="ECO:0007669"/>
    <property type="project" value="UniProtKB-SubCell"/>
</dbReference>
<organism evidence="12 13">
    <name type="scientific">Pseudocercospora eumusae</name>
    <dbReference type="NCBI Taxonomy" id="321146"/>
    <lineage>
        <taxon>Eukaryota</taxon>
        <taxon>Fungi</taxon>
        <taxon>Dikarya</taxon>
        <taxon>Ascomycota</taxon>
        <taxon>Pezizomycotina</taxon>
        <taxon>Dothideomycetes</taxon>
        <taxon>Dothideomycetidae</taxon>
        <taxon>Mycosphaerellales</taxon>
        <taxon>Mycosphaerellaceae</taxon>
        <taxon>Pseudocercospora</taxon>
    </lineage>
</organism>
<evidence type="ECO:0000313" key="13">
    <source>
        <dbReference type="Proteomes" id="UP000070133"/>
    </source>
</evidence>
<comment type="similarity">
    <text evidence="4">Belongs to the YAE1 family.</text>
</comment>
<dbReference type="PANTHER" id="PTHR18829:SF0">
    <property type="entry name" value="PROTEIN YAE1 HOMOLOG"/>
    <property type="match status" value="1"/>
</dbReference>
<gene>
    <name evidence="12" type="ORF">AC578_10936</name>
</gene>
<feature type="compositionally biased region" description="Basic and acidic residues" evidence="10">
    <location>
        <begin position="111"/>
        <end position="130"/>
    </location>
</feature>
<dbReference type="Pfam" id="PF09811">
    <property type="entry name" value="Yae1_N"/>
    <property type="match status" value="1"/>
</dbReference>
<dbReference type="AlphaFoldDB" id="A0A139GVD4"/>
<proteinExistence type="inferred from homology"/>
<protein>
    <recommendedName>
        <fullName evidence="7">Protein YAE1</fullName>
    </recommendedName>
    <alternativeName>
        <fullName evidence="6">Protein yae1</fullName>
    </alternativeName>
</protein>
<evidence type="ECO:0000256" key="8">
    <source>
        <dbReference type="ARBA" id="ARBA00022490"/>
    </source>
</evidence>
<keyword evidence="8" id="KW-0963">Cytoplasm</keyword>
<dbReference type="EMBL" id="LFZN01000322">
    <property type="protein sequence ID" value="KXS94139.1"/>
    <property type="molecule type" value="Genomic_DNA"/>
</dbReference>
<comment type="subcellular location">
    <subcellularLocation>
        <location evidence="3">Cytoplasm</location>
    </subcellularLocation>
    <subcellularLocation>
        <location evidence="2">Nucleus</location>
    </subcellularLocation>
</comment>
<dbReference type="Proteomes" id="UP000070133">
    <property type="component" value="Unassembled WGS sequence"/>
</dbReference>
<evidence type="ECO:0000256" key="7">
    <source>
        <dbReference type="ARBA" id="ARBA00018400"/>
    </source>
</evidence>
<evidence type="ECO:0000256" key="5">
    <source>
        <dbReference type="ARBA" id="ARBA00011427"/>
    </source>
</evidence>
<evidence type="ECO:0000256" key="10">
    <source>
        <dbReference type="SAM" id="MobiDB-lite"/>
    </source>
</evidence>
<evidence type="ECO:0000256" key="2">
    <source>
        <dbReference type="ARBA" id="ARBA00004123"/>
    </source>
</evidence>
<comment type="function">
    <text evidence="1">The complex LTO1:YAE1 may function as a target specific adapter that probably recruits apo-RPLI1 to the cytosolic iron-sulfur protein assembly (CIA) complex machinery. May be required for biogenesis of the large ribosomal subunit and initiation of translation.</text>
</comment>